<dbReference type="OrthoDB" id="9802027at2"/>
<organism evidence="9 10">
    <name type="scientific">Caldimicrobium thiodismutans</name>
    <dbReference type="NCBI Taxonomy" id="1653476"/>
    <lineage>
        <taxon>Bacteria</taxon>
        <taxon>Pseudomonadati</taxon>
        <taxon>Thermodesulfobacteriota</taxon>
        <taxon>Thermodesulfobacteria</taxon>
        <taxon>Thermodesulfobacteriales</taxon>
        <taxon>Thermodesulfobacteriaceae</taxon>
        <taxon>Caldimicrobium</taxon>
    </lineage>
</organism>
<dbReference type="STRING" id="1653476.THC_1484"/>
<evidence type="ECO:0000256" key="1">
    <source>
        <dbReference type="ARBA" id="ARBA00022485"/>
    </source>
</evidence>
<dbReference type="PROSITE" id="PS51918">
    <property type="entry name" value="RADICAL_SAM"/>
    <property type="match status" value="1"/>
</dbReference>
<dbReference type="InterPro" id="IPR034405">
    <property type="entry name" value="F420"/>
</dbReference>
<dbReference type="Pfam" id="PF04055">
    <property type="entry name" value="Radical_SAM"/>
    <property type="match status" value="1"/>
</dbReference>
<reference evidence="9 10" key="1">
    <citation type="journal article" date="2016" name="Int. J. Syst. Evol. Microbiol.">
        <title>Caldimicrobium thiodismutans sp. nov., a sulfur-disproportionating bacterium isolated from a hot spring, and emended description of the genus Caldimicrobium.</title>
        <authorList>
            <person name="Kojima H."/>
            <person name="Umezawa K."/>
            <person name="Fukui M."/>
        </authorList>
    </citation>
    <scope>NUCLEOTIDE SEQUENCE [LARGE SCALE GENOMIC DNA]</scope>
    <source>
        <strain evidence="9 10">TF1</strain>
    </source>
</reference>
<feature type="domain" description="Radical SAM core" evidence="8">
    <location>
        <begin position="35"/>
        <end position="266"/>
    </location>
</feature>
<dbReference type="GO" id="GO:0016765">
    <property type="term" value="F:transferase activity, transferring alkyl or aryl (other than methyl) groups"/>
    <property type="evidence" value="ECO:0007669"/>
    <property type="project" value="InterPro"/>
</dbReference>
<dbReference type="KEGG" id="cthi:THC_1484"/>
<accession>A0A0U5B1B1</accession>
<evidence type="ECO:0000256" key="5">
    <source>
        <dbReference type="ARBA" id="ARBA00023014"/>
    </source>
</evidence>
<dbReference type="InterPro" id="IPR013785">
    <property type="entry name" value="Aldolase_TIM"/>
</dbReference>
<dbReference type="SFLD" id="SFLDG01064">
    <property type="entry name" value="F420__menaquinone_cofactor_bio"/>
    <property type="match status" value="1"/>
</dbReference>
<dbReference type="Gene3D" id="3.20.20.70">
    <property type="entry name" value="Aldolase class I"/>
    <property type="match status" value="1"/>
</dbReference>
<dbReference type="GO" id="GO:0044689">
    <property type="term" value="F:7,8-didemethyl-8-hydroxy-5-deazariboflavin synthase activity"/>
    <property type="evidence" value="ECO:0007669"/>
    <property type="project" value="TreeGrafter"/>
</dbReference>
<dbReference type="InterPro" id="IPR006638">
    <property type="entry name" value="Elp3/MiaA/NifB-like_rSAM"/>
</dbReference>
<dbReference type="SFLD" id="SFLDS00029">
    <property type="entry name" value="Radical_SAM"/>
    <property type="match status" value="1"/>
</dbReference>
<dbReference type="InterPro" id="IPR058240">
    <property type="entry name" value="rSAM_sf"/>
</dbReference>
<dbReference type="GO" id="GO:0046872">
    <property type="term" value="F:metal ion binding"/>
    <property type="evidence" value="ECO:0007669"/>
    <property type="project" value="UniProtKB-KW"/>
</dbReference>
<protein>
    <submittedName>
        <fullName evidence="9">Radical SAM protein</fullName>
    </submittedName>
</protein>
<evidence type="ECO:0000256" key="2">
    <source>
        <dbReference type="ARBA" id="ARBA00022691"/>
    </source>
</evidence>
<evidence type="ECO:0000313" key="10">
    <source>
        <dbReference type="Proteomes" id="UP000068196"/>
    </source>
</evidence>
<keyword evidence="4 6" id="KW-0408">Iron</keyword>
<evidence type="ECO:0000256" key="6">
    <source>
        <dbReference type="PIRSR" id="PIRSR004762-1"/>
    </source>
</evidence>
<evidence type="ECO:0000256" key="3">
    <source>
        <dbReference type="ARBA" id="ARBA00022723"/>
    </source>
</evidence>
<name>A0A0U5B1B1_9BACT</name>
<dbReference type="PANTHER" id="PTHR43076">
    <property type="entry name" value="FO SYNTHASE (COFH)"/>
    <property type="match status" value="1"/>
</dbReference>
<dbReference type="PATRIC" id="fig|1653476.3.peg.1540"/>
<reference evidence="10" key="2">
    <citation type="journal article" date="2016" name="Int. J. Syst. Evol. Microbiol.">
        <title>Caldimicrobium thiodismutans sp. nov., a sulfur-disproportionating bacterium isolated from a hot spring.</title>
        <authorList>
            <person name="Kojima H."/>
            <person name="Umezawa K."/>
            <person name="Fukui M."/>
        </authorList>
    </citation>
    <scope>NUCLEOTIDE SEQUENCE [LARGE SCALE GENOMIC DNA]</scope>
    <source>
        <strain evidence="10">TF1</strain>
    </source>
</reference>
<dbReference type="SFLD" id="SFLDG01082">
    <property type="entry name" value="B12-binding_domain_containing"/>
    <property type="match status" value="1"/>
</dbReference>
<dbReference type="RefSeq" id="WP_068515508.1">
    <property type="nucleotide sequence ID" value="NZ_AP014945.1"/>
</dbReference>
<evidence type="ECO:0000256" key="7">
    <source>
        <dbReference type="PIRSR" id="PIRSR004762-2"/>
    </source>
</evidence>
<dbReference type="PANTHER" id="PTHR43076:SF7">
    <property type="entry name" value="AMINODEOXYFUTALOSINE SYNTHASE"/>
    <property type="match status" value="1"/>
</dbReference>
<keyword evidence="10" id="KW-1185">Reference proteome</keyword>
<dbReference type="CDD" id="cd01335">
    <property type="entry name" value="Radical_SAM"/>
    <property type="match status" value="1"/>
</dbReference>
<dbReference type="PIRSF" id="PIRSF004762">
    <property type="entry name" value="CHP00423"/>
    <property type="match status" value="1"/>
</dbReference>
<dbReference type="GO" id="GO:0051539">
    <property type="term" value="F:4 iron, 4 sulfur cluster binding"/>
    <property type="evidence" value="ECO:0007669"/>
    <property type="project" value="UniProtKB-KW"/>
</dbReference>
<dbReference type="InterPro" id="IPR007197">
    <property type="entry name" value="rSAM"/>
</dbReference>
<feature type="binding site" evidence="6">
    <location>
        <position position="49"/>
    </location>
    <ligand>
        <name>[4Fe-4S] cluster</name>
        <dbReference type="ChEBI" id="CHEBI:49883"/>
        <note>4Fe-4S-S-AdoMet</note>
    </ligand>
</feature>
<evidence type="ECO:0000313" key="9">
    <source>
        <dbReference type="EMBL" id="BAU23849.1"/>
    </source>
</evidence>
<dbReference type="InterPro" id="IPR020050">
    <property type="entry name" value="FO_synthase_su2"/>
</dbReference>
<dbReference type="NCBIfam" id="TIGR00423">
    <property type="entry name" value="CofH family radical SAM protein"/>
    <property type="match status" value="1"/>
</dbReference>
<dbReference type="SFLD" id="SFLDG01389">
    <property type="entry name" value="menaquinone_synthsis_involved"/>
    <property type="match status" value="1"/>
</dbReference>
<proteinExistence type="predicted"/>
<keyword evidence="5 6" id="KW-0411">Iron-sulfur</keyword>
<keyword evidence="1 6" id="KW-0004">4Fe-4S</keyword>
<feature type="binding site" evidence="6">
    <location>
        <position position="53"/>
    </location>
    <ligand>
        <name>[4Fe-4S] cluster</name>
        <dbReference type="ChEBI" id="CHEBI:49883"/>
        <note>4Fe-4S-S-AdoMet</note>
    </ligand>
</feature>
<dbReference type="SFLD" id="SFLDF00343">
    <property type="entry name" value="aminofutalosine_synthase_(mqnE"/>
    <property type="match status" value="1"/>
</dbReference>
<evidence type="ECO:0000259" key="8">
    <source>
        <dbReference type="PROSITE" id="PS51918"/>
    </source>
</evidence>
<comment type="cofactor">
    <cofactor evidence="6">
        <name>[4Fe-4S] cluster</name>
        <dbReference type="ChEBI" id="CHEBI:49883"/>
    </cofactor>
    <text evidence="6">Binds 1 [4Fe-4S] cluster. The cluster is coordinated with 3 cysteines and an exchangeable S-adenosyl-L-methionine.</text>
</comment>
<feature type="binding site" evidence="7">
    <location>
        <position position="55"/>
    </location>
    <ligand>
        <name>S-adenosyl-L-methionine</name>
        <dbReference type="ChEBI" id="CHEBI:59789"/>
    </ligand>
</feature>
<evidence type="ECO:0000256" key="4">
    <source>
        <dbReference type="ARBA" id="ARBA00023004"/>
    </source>
</evidence>
<dbReference type="Proteomes" id="UP000068196">
    <property type="component" value="Chromosome"/>
</dbReference>
<sequence>MFSRKEFLELYTKGDLFELGHLAQEAKEKIHGNKYYYTINRHINYTNICVLDCKFCGYHKKLKEKGAYTLSIEEILTTLSQEYSLREVHIVGGLNPAFPYDYYVNLIKEVKKANPGIRIRAFTCVEIDFLSKISKKPVEEVLLELKEAGLNALPGGGAEVFSERVRKALYPAKISPERWIEITKIAHRLGLQSNATLLFGHIETEEEIIDHLLKLREIQEETKGFSAFVPLPFLPEHTKLSHLKGPSAQKILKTVALSRLILDNFPHIKAYWVFMGIGLAQVALLFGADHIHGTVIEEKISEAMKGEPVTKLPPEEIEHLIREIGGEPVLI</sequence>
<dbReference type="EMBL" id="AP014945">
    <property type="protein sequence ID" value="BAU23849.1"/>
    <property type="molecule type" value="Genomic_DNA"/>
</dbReference>
<dbReference type="SUPFAM" id="SSF102114">
    <property type="entry name" value="Radical SAM enzymes"/>
    <property type="match status" value="1"/>
</dbReference>
<dbReference type="Pfam" id="PF19288">
    <property type="entry name" value="CofH_C"/>
    <property type="match status" value="1"/>
</dbReference>
<dbReference type="InterPro" id="IPR045567">
    <property type="entry name" value="CofH/MnqC-like_C"/>
</dbReference>
<feature type="binding site" evidence="6">
    <location>
        <position position="56"/>
    </location>
    <ligand>
        <name>[4Fe-4S] cluster</name>
        <dbReference type="ChEBI" id="CHEBI:49883"/>
        <note>4Fe-4S-S-AdoMet</note>
    </ligand>
</feature>
<dbReference type="AlphaFoldDB" id="A0A0U5B1B1"/>
<keyword evidence="3" id="KW-0479">Metal-binding</keyword>
<keyword evidence="2 6" id="KW-0949">S-adenosyl-L-methionine</keyword>
<dbReference type="SMART" id="SM00729">
    <property type="entry name" value="Elp3"/>
    <property type="match status" value="1"/>
</dbReference>
<feature type="binding site" evidence="7">
    <location>
        <position position="159"/>
    </location>
    <ligand>
        <name>S-adenosyl-L-methionine</name>
        <dbReference type="ChEBI" id="CHEBI:59789"/>
    </ligand>
</feature>
<gene>
    <name evidence="9" type="ORF">THC_1484</name>
</gene>